<gene>
    <name evidence="3" type="ORF">ANME2D_00466</name>
</gene>
<organism evidence="3 4">
    <name type="scientific">Candidatus Methanoperedens nitratireducens</name>
    <dbReference type="NCBI Taxonomy" id="1392998"/>
    <lineage>
        <taxon>Archaea</taxon>
        <taxon>Methanobacteriati</taxon>
        <taxon>Methanobacteriota</taxon>
        <taxon>Stenosarchaea group</taxon>
        <taxon>Methanomicrobia</taxon>
        <taxon>Methanosarcinales</taxon>
        <taxon>ANME-2 cluster</taxon>
        <taxon>Candidatus Methanoperedentaceae</taxon>
        <taxon>Candidatus Methanoperedens</taxon>
    </lineage>
</organism>
<sequence length="78" mass="9053">MYTQNIMGTKTISIRDDIYNILKSLKRENESFSDVIGELAKKKKSNLRDYFGALKDSKALDEIEDDYMKIRSSARSRV</sequence>
<dbReference type="Proteomes" id="UP000027153">
    <property type="component" value="Unassembled WGS sequence"/>
</dbReference>
<dbReference type="EMBL" id="JMIY01000001">
    <property type="protein sequence ID" value="KCZ73400.1"/>
    <property type="molecule type" value="Genomic_DNA"/>
</dbReference>
<proteinExistence type="inferred from homology"/>
<dbReference type="InterPro" id="IPR003847">
    <property type="entry name" value="Put_antitoxin"/>
</dbReference>
<comment type="similarity">
    <text evidence="2">Belongs to the UPF0330 family.</text>
</comment>
<evidence type="ECO:0000313" key="3">
    <source>
        <dbReference type="EMBL" id="KCZ73400.1"/>
    </source>
</evidence>
<accession>A0A062VDY0</accession>
<dbReference type="AlphaFoldDB" id="A0A062VDY0"/>
<keyword evidence="4" id="KW-1185">Reference proteome</keyword>
<keyword evidence="1" id="KW-1277">Toxin-antitoxin system</keyword>
<dbReference type="Pfam" id="PF02697">
    <property type="entry name" value="VAPB_antitox"/>
    <property type="match status" value="1"/>
</dbReference>
<protein>
    <recommendedName>
        <fullName evidence="2">Putative antitoxin ANME2D_00466</fullName>
    </recommendedName>
</protein>
<reference evidence="3 4" key="1">
    <citation type="journal article" date="2013" name="Nature">
        <title>Anaerobic oxidation of methane coupled to nitrate reduction in a novel archaeal lineage.</title>
        <authorList>
            <person name="Haroon M.F."/>
            <person name="Hu S."/>
            <person name="Shi Y."/>
            <person name="Imelfort M."/>
            <person name="Keller J."/>
            <person name="Hugenholtz P."/>
            <person name="Yuan Z."/>
            <person name="Tyson G.W."/>
        </authorList>
    </citation>
    <scope>NUCLEOTIDE SEQUENCE [LARGE SCALE GENOMIC DNA]</scope>
    <source>
        <strain evidence="3 4">ANME-2d</strain>
    </source>
</reference>
<dbReference type="HAMAP" id="MF_00794">
    <property type="entry name" value="UPF0330"/>
    <property type="match status" value="1"/>
</dbReference>
<evidence type="ECO:0000313" key="4">
    <source>
        <dbReference type="Proteomes" id="UP000027153"/>
    </source>
</evidence>
<name>A0A062VDY0_9EURY</name>
<comment type="caution">
    <text evidence="3">The sequence shown here is derived from an EMBL/GenBank/DDBJ whole genome shotgun (WGS) entry which is preliminary data.</text>
</comment>
<comment type="function">
    <text evidence="2">Possibly the antitoxin component of a toxin-antitoxin (TA) module.</text>
</comment>
<evidence type="ECO:0000256" key="1">
    <source>
        <dbReference type="ARBA" id="ARBA00022649"/>
    </source>
</evidence>
<evidence type="ECO:0000256" key="2">
    <source>
        <dbReference type="HAMAP-Rule" id="MF_00794"/>
    </source>
</evidence>